<gene>
    <name evidence="3" type="ORF">V7S43_004950</name>
</gene>
<dbReference type="PANTHER" id="PTHR34612:SF6">
    <property type="entry name" value="GLYCOSIDE HYDROLASE 131 CATALYTIC N-TERMINAL DOMAIN-CONTAINING PROTEIN"/>
    <property type="match status" value="1"/>
</dbReference>
<reference evidence="3 4" key="1">
    <citation type="submission" date="2024-09" db="EMBL/GenBank/DDBJ databases">
        <title>Genome sequencing and assembly of Phytophthora oleae, isolate VK10A, causative agent of rot of olive drupes.</title>
        <authorList>
            <person name="Conti Taguali S."/>
            <person name="Riolo M."/>
            <person name="La Spada F."/>
            <person name="Cacciola S.O."/>
            <person name="Dionisio G."/>
        </authorList>
    </citation>
    <scope>NUCLEOTIDE SEQUENCE [LARGE SCALE GENOMIC DNA]</scope>
    <source>
        <strain evidence="3 4">VK10A</strain>
    </source>
</reference>
<feature type="region of interest" description="Disordered" evidence="1">
    <location>
        <begin position="90"/>
        <end position="123"/>
    </location>
</feature>
<dbReference type="Gene3D" id="2.60.120.1160">
    <property type="match status" value="1"/>
</dbReference>
<name>A0ABD3FS38_9STRA</name>
<feature type="compositionally biased region" description="Low complexity" evidence="1">
    <location>
        <begin position="429"/>
        <end position="461"/>
    </location>
</feature>
<evidence type="ECO:0000313" key="3">
    <source>
        <dbReference type="EMBL" id="KAL3669563.1"/>
    </source>
</evidence>
<evidence type="ECO:0000256" key="1">
    <source>
        <dbReference type="SAM" id="MobiDB-lite"/>
    </source>
</evidence>
<evidence type="ECO:0000259" key="2">
    <source>
        <dbReference type="Pfam" id="PF18271"/>
    </source>
</evidence>
<accession>A0ABD3FS38</accession>
<dbReference type="AlphaFoldDB" id="A0ABD3FS38"/>
<dbReference type="InterPro" id="IPR041524">
    <property type="entry name" value="GH131_N"/>
</dbReference>
<proteinExistence type="predicted"/>
<dbReference type="Pfam" id="PF18271">
    <property type="entry name" value="GH131_N"/>
    <property type="match status" value="1"/>
</dbReference>
<dbReference type="PANTHER" id="PTHR34612">
    <property type="entry name" value="GH131_N DOMAIN-CONTAINING PROTEIN"/>
    <property type="match status" value="1"/>
</dbReference>
<organism evidence="3 4">
    <name type="scientific">Phytophthora oleae</name>
    <dbReference type="NCBI Taxonomy" id="2107226"/>
    <lineage>
        <taxon>Eukaryota</taxon>
        <taxon>Sar</taxon>
        <taxon>Stramenopiles</taxon>
        <taxon>Oomycota</taxon>
        <taxon>Peronosporomycetes</taxon>
        <taxon>Peronosporales</taxon>
        <taxon>Peronosporaceae</taxon>
        <taxon>Phytophthora</taxon>
    </lineage>
</organism>
<evidence type="ECO:0000313" key="4">
    <source>
        <dbReference type="Proteomes" id="UP001632037"/>
    </source>
</evidence>
<comment type="caution">
    <text evidence="3">The sequence shown here is derived from an EMBL/GenBank/DDBJ whole genome shotgun (WGS) entry which is preliminary data.</text>
</comment>
<feature type="region of interest" description="Disordered" evidence="1">
    <location>
        <begin position="429"/>
        <end position="482"/>
    </location>
</feature>
<protein>
    <recommendedName>
        <fullName evidence="2">Glycoside hydrolase 131 catalytic N-terminal domain-containing protein</fullName>
    </recommendedName>
</protein>
<feature type="domain" description="Glycoside hydrolase 131 catalytic N-terminal" evidence="2">
    <location>
        <begin position="194"/>
        <end position="426"/>
    </location>
</feature>
<sequence length="482" mass="52111">MIAFPTRVSSVEASQARLSSVVALLVRTPKVNLTSDGIRSDWFTDYKSNSSASAQVHFTQLVRDACKRRAAEPKAIDSHVWLWRTRAHSNGDRPRRKTWRKRGIGEWSPRQIPVPRRVDKPSLPVGNVPAPPFPGGDSATAPTICSAIFQSARSAVRRQLPYSAPMVFSSAIFGAAALATAYLASPAAAADEPLPWDGRGYDLTVDTLTDKYLTHILTMRNTTDTKVSDYVTVAKDGRSPAYNGDTGVVDIAVDAKAIFKAQTNFRRSELVQNVAANTKGTTFFRASVMKEDAFLNPYAWQMIFPESHIFEIRVDATASPAKIIYLNNGTWDAKWETEFVPGTWYNFGIGVSAATSGNGSVLEFYTSEGDKDLALETTHDVVTEFPSNYEFHYGLLTLSDDGSEPKMNAKQDIVSYNGVSVEADVATGATTSGAASTVASTTGSIGAESSSEVETTEAPTTQNETPATKTGIVKSSDGCARK</sequence>
<dbReference type="EMBL" id="JBIMZQ010000008">
    <property type="protein sequence ID" value="KAL3669563.1"/>
    <property type="molecule type" value="Genomic_DNA"/>
</dbReference>
<keyword evidence="4" id="KW-1185">Reference proteome</keyword>
<dbReference type="Proteomes" id="UP001632037">
    <property type="component" value="Unassembled WGS sequence"/>
</dbReference>